<accession>A0ABV3R2S1</accession>
<dbReference type="Pfam" id="PF03466">
    <property type="entry name" value="LysR_substrate"/>
    <property type="match status" value="1"/>
</dbReference>
<dbReference type="InterPro" id="IPR005119">
    <property type="entry name" value="LysR_subst-bd"/>
</dbReference>
<dbReference type="PANTHER" id="PTHR30126:SF39">
    <property type="entry name" value="HTH-TYPE TRANSCRIPTIONAL REGULATOR CYSL"/>
    <property type="match status" value="1"/>
</dbReference>
<dbReference type="RefSeq" id="WP_367724240.1">
    <property type="nucleotide sequence ID" value="NZ_JBFOCI010000004.1"/>
</dbReference>
<name>A0ABV3R2S1_9HYPH</name>
<keyword evidence="4" id="KW-0804">Transcription</keyword>
<feature type="domain" description="HTH lysR-type" evidence="5">
    <location>
        <begin position="1"/>
        <end position="58"/>
    </location>
</feature>
<reference evidence="6 7" key="1">
    <citation type="submission" date="2024-06" db="EMBL/GenBank/DDBJ databases">
        <authorList>
            <person name="Tuo L."/>
        </authorList>
    </citation>
    <scope>NUCLEOTIDE SEQUENCE [LARGE SCALE GENOMIC DNA]</scope>
    <source>
        <strain evidence="6 7">ZMM04-5</strain>
    </source>
</reference>
<dbReference type="PROSITE" id="PS50931">
    <property type="entry name" value="HTH_LYSR"/>
    <property type="match status" value="1"/>
</dbReference>
<dbReference type="InterPro" id="IPR000847">
    <property type="entry name" value="LysR_HTH_N"/>
</dbReference>
<evidence type="ECO:0000259" key="5">
    <source>
        <dbReference type="PROSITE" id="PS50931"/>
    </source>
</evidence>
<evidence type="ECO:0000313" key="7">
    <source>
        <dbReference type="Proteomes" id="UP001556196"/>
    </source>
</evidence>
<dbReference type="PANTHER" id="PTHR30126">
    <property type="entry name" value="HTH-TYPE TRANSCRIPTIONAL REGULATOR"/>
    <property type="match status" value="1"/>
</dbReference>
<sequence length="298" mass="31841">MTPEQLRIFVAVAERGHVTRAAGFLGMSQSAASAAIKALEASSGVQLFNRVGRSIELSAAGRRFLPEAKSVLERIAAARSVLDNAAEGVAGSLAVAASQTIAGYWLPRRLAAFQERYPGVRLNVTIGNTRQVENQVLDGVADLGLVEGRTESDLLRRTRVDIDRSMLVVAKAHPPVQEISPGRPDISSLRWIVREAGSGTREVLHDLTRGMGIPFDALRIFLVLPSNEAVARAVEAGAGATIISQLVVGRAVAEGVLQNVSLDLPKREFALISHRDRQATTSQGALRSFLLEASSGPR</sequence>
<comment type="caution">
    <text evidence="6">The sequence shown here is derived from an EMBL/GenBank/DDBJ whole genome shotgun (WGS) entry which is preliminary data.</text>
</comment>
<evidence type="ECO:0000313" key="6">
    <source>
        <dbReference type="EMBL" id="MEW9807078.1"/>
    </source>
</evidence>
<dbReference type="EMBL" id="JBFOCI010000004">
    <property type="protein sequence ID" value="MEW9807078.1"/>
    <property type="molecule type" value="Genomic_DNA"/>
</dbReference>
<proteinExistence type="inferred from homology"/>
<keyword evidence="3" id="KW-0238">DNA-binding</keyword>
<keyword evidence="7" id="KW-1185">Reference proteome</keyword>
<gene>
    <name evidence="6" type="ORF">ABUE31_13885</name>
</gene>
<dbReference type="SUPFAM" id="SSF46785">
    <property type="entry name" value="Winged helix' DNA-binding domain"/>
    <property type="match status" value="1"/>
</dbReference>
<evidence type="ECO:0000256" key="3">
    <source>
        <dbReference type="ARBA" id="ARBA00023125"/>
    </source>
</evidence>
<dbReference type="Pfam" id="PF00126">
    <property type="entry name" value="HTH_1"/>
    <property type="match status" value="1"/>
</dbReference>
<dbReference type="InterPro" id="IPR036390">
    <property type="entry name" value="WH_DNA-bd_sf"/>
</dbReference>
<evidence type="ECO:0000256" key="4">
    <source>
        <dbReference type="ARBA" id="ARBA00023163"/>
    </source>
</evidence>
<organism evidence="6 7">
    <name type="scientific">Mesorhizobium marinum</name>
    <dbReference type="NCBI Taxonomy" id="3228790"/>
    <lineage>
        <taxon>Bacteria</taxon>
        <taxon>Pseudomonadati</taxon>
        <taxon>Pseudomonadota</taxon>
        <taxon>Alphaproteobacteria</taxon>
        <taxon>Hyphomicrobiales</taxon>
        <taxon>Phyllobacteriaceae</taxon>
        <taxon>Mesorhizobium</taxon>
    </lineage>
</organism>
<evidence type="ECO:0000256" key="1">
    <source>
        <dbReference type="ARBA" id="ARBA00009437"/>
    </source>
</evidence>
<dbReference type="InterPro" id="IPR036388">
    <property type="entry name" value="WH-like_DNA-bd_sf"/>
</dbReference>
<evidence type="ECO:0000256" key="2">
    <source>
        <dbReference type="ARBA" id="ARBA00023015"/>
    </source>
</evidence>
<dbReference type="Gene3D" id="1.10.10.10">
    <property type="entry name" value="Winged helix-like DNA-binding domain superfamily/Winged helix DNA-binding domain"/>
    <property type="match status" value="1"/>
</dbReference>
<protein>
    <submittedName>
        <fullName evidence="6">LysR substrate-binding domain-containing protein</fullName>
    </submittedName>
</protein>
<dbReference type="Proteomes" id="UP001556196">
    <property type="component" value="Unassembled WGS sequence"/>
</dbReference>
<dbReference type="SUPFAM" id="SSF53850">
    <property type="entry name" value="Periplasmic binding protein-like II"/>
    <property type="match status" value="1"/>
</dbReference>
<keyword evidence="2" id="KW-0805">Transcription regulation</keyword>
<dbReference type="Gene3D" id="3.40.190.290">
    <property type="match status" value="1"/>
</dbReference>
<dbReference type="PRINTS" id="PR00039">
    <property type="entry name" value="HTHLYSR"/>
</dbReference>
<comment type="similarity">
    <text evidence="1">Belongs to the LysR transcriptional regulatory family.</text>
</comment>